<proteinExistence type="predicted"/>
<dbReference type="eggNOG" id="ENOG5032SSX">
    <property type="taxonomic scope" value="Bacteria"/>
</dbReference>
<feature type="domain" description="Protein-glutamine gamma-glutamyltransferase-like C-terminal" evidence="2">
    <location>
        <begin position="135"/>
        <end position="204"/>
    </location>
</feature>
<accession>A0A0T6LP31</accession>
<comment type="caution">
    <text evidence="3">The sequence shown here is derived from an EMBL/GenBank/DDBJ whole genome shotgun (WGS) entry which is preliminary data.</text>
</comment>
<evidence type="ECO:0000256" key="1">
    <source>
        <dbReference type="SAM" id="Phobius"/>
    </source>
</evidence>
<evidence type="ECO:0000259" key="2">
    <source>
        <dbReference type="Pfam" id="PF13559"/>
    </source>
</evidence>
<keyword evidence="4" id="KW-1185">Reference proteome</keyword>
<dbReference type="Pfam" id="PF13559">
    <property type="entry name" value="DUF4129"/>
    <property type="match status" value="1"/>
</dbReference>
<sequence>MTTGLAALAPGEDVPVTIPRDPAREAARRELSEPVYHQDDPNLIQRGIDWIWDTIGDLLSATSGAAPGGWVGIAVIVLVVLLAALALRLRLGRLRTPTGGERALFDERPLTAAEHRAAAERHSAAQHWDAAVRERMRALVRGLEERTLLDPRPGRTADEAATAAGRVLPEHAARLRAAARAFDDVCYGGRHAGPDTYQHLRDLDVDVENTKPLLPSAPGGAVR</sequence>
<dbReference type="InterPro" id="IPR025403">
    <property type="entry name" value="TgpA-like_C"/>
</dbReference>
<keyword evidence="1" id="KW-0812">Transmembrane</keyword>
<evidence type="ECO:0000313" key="3">
    <source>
        <dbReference type="EMBL" id="KRV47650.1"/>
    </source>
</evidence>
<gene>
    <name evidence="3" type="ORF">AQ490_04435</name>
</gene>
<feature type="transmembrane region" description="Helical" evidence="1">
    <location>
        <begin position="68"/>
        <end position="87"/>
    </location>
</feature>
<dbReference type="STRING" id="76728.AQ490_04435"/>
<keyword evidence="1" id="KW-0472">Membrane</keyword>
<evidence type="ECO:0000313" key="4">
    <source>
        <dbReference type="Proteomes" id="UP000050867"/>
    </source>
</evidence>
<dbReference type="Proteomes" id="UP000050867">
    <property type="component" value="Unassembled WGS sequence"/>
</dbReference>
<dbReference type="EMBL" id="LLZU01000035">
    <property type="protein sequence ID" value="KRV47650.1"/>
    <property type="molecule type" value="Genomic_DNA"/>
</dbReference>
<protein>
    <recommendedName>
        <fullName evidence="2">Protein-glutamine gamma-glutamyltransferase-like C-terminal domain-containing protein</fullName>
    </recommendedName>
</protein>
<keyword evidence="1" id="KW-1133">Transmembrane helix</keyword>
<name>A0A0T6LP31_WENVI</name>
<dbReference type="AlphaFoldDB" id="A0A0T6LP31"/>
<reference evidence="3 4" key="1">
    <citation type="submission" date="2015-10" db="EMBL/GenBank/DDBJ databases">
        <title>Draft genome sequence of pyrrolomycin-producing Streptomyces vitaminophilus.</title>
        <authorList>
            <person name="Graham D.E."/>
            <person name="Mahan K.M."/>
            <person name="Klingeman D.M."/>
            <person name="Hettich R.L."/>
            <person name="Parry R.J."/>
        </authorList>
    </citation>
    <scope>NUCLEOTIDE SEQUENCE [LARGE SCALE GENOMIC DNA]</scope>
    <source>
        <strain evidence="3 4">ATCC 31673</strain>
    </source>
</reference>
<dbReference type="RefSeq" id="WP_018386439.1">
    <property type="nucleotide sequence ID" value="NZ_LLZU01000035.1"/>
</dbReference>
<organism evidence="3 4">
    <name type="scientific">Wenjunlia vitaminophila</name>
    <name type="common">Streptomyces vitaminophilus</name>
    <dbReference type="NCBI Taxonomy" id="76728"/>
    <lineage>
        <taxon>Bacteria</taxon>
        <taxon>Bacillati</taxon>
        <taxon>Actinomycetota</taxon>
        <taxon>Actinomycetes</taxon>
        <taxon>Kitasatosporales</taxon>
        <taxon>Streptomycetaceae</taxon>
        <taxon>Wenjunlia</taxon>
    </lineage>
</organism>